<accession>A0A3B7MLE3</accession>
<feature type="active site" evidence="12">
    <location>
        <position position="408"/>
    </location>
</feature>
<dbReference type="AlphaFoldDB" id="A0A3B7MLE3"/>
<dbReference type="FunFam" id="3.30.870.10:FF:000014">
    <property type="entry name" value="Cardiolipin synthase"/>
    <property type="match status" value="1"/>
</dbReference>
<dbReference type="PROSITE" id="PS50035">
    <property type="entry name" value="PLD"/>
    <property type="match status" value="2"/>
</dbReference>
<keyword evidence="10 12" id="KW-0594">Phospholipid biosynthesis</keyword>
<feature type="domain" description="PLD phosphodiesterase" evidence="14">
    <location>
        <begin position="216"/>
        <end position="243"/>
    </location>
</feature>
<protein>
    <recommendedName>
        <fullName evidence="12 13">Cardiolipin synthase</fullName>
        <shortName evidence="12">CL synthase</shortName>
        <ecNumber evidence="12 13">2.7.8.-</ecNumber>
    </recommendedName>
</protein>
<evidence type="ECO:0000256" key="7">
    <source>
        <dbReference type="ARBA" id="ARBA00022989"/>
    </source>
</evidence>
<evidence type="ECO:0000256" key="4">
    <source>
        <dbReference type="ARBA" id="ARBA00022679"/>
    </source>
</evidence>
<evidence type="ECO:0000256" key="8">
    <source>
        <dbReference type="ARBA" id="ARBA00023098"/>
    </source>
</evidence>
<keyword evidence="6" id="KW-0677">Repeat</keyword>
<dbReference type="EMBL" id="CP032157">
    <property type="protein sequence ID" value="AXY73860.1"/>
    <property type="molecule type" value="Genomic_DNA"/>
</dbReference>
<evidence type="ECO:0000313" key="16">
    <source>
        <dbReference type="Proteomes" id="UP000263900"/>
    </source>
</evidence>
<dbReference type="KEGG" id="pseg:D3H65_07640"/>
<keyword evidence="4 12" id="KW-0808">Transferase</keyword>
<feature type="transmembrane region" description="Helical" evidence="12">
    <location>
        <begin position="194"/>
        <end position="213"/>
    </location>
</feature>
<feature type="active site" evidence="12">
    <location>
        <position position="413"/>
    </location>
</feature>
<proteinExistence type="inferred from homology"/>
<evidence type="ECO:0000256" key="3">
    <source>
        <dbReference type="ARBA" id="ARBA00022516"/>
    </source>
</evidence>
<name>A0A3B7MLE3_9BACT</name>
<dbReference type="Proteomes" id="UP000263900">
    <property type="component" value="Chromosome"/>
</dbReference>
<evidence type="ECO:0000256" key="1">
    <source>
        <dbReference type="ARBA" id="ARBA00004651"/>
    </source>
</evidence>
<dbReference type="SMART" id="SM00155">
    <property type="entry name" value="PLDc"/>
    <property type="match status" value="2"/>
</dbReference>
<dbReference type="EC" id="2.7.8.-" evidence="12 13"/>
<dbReference type="InterPro" id="IPR001736">
    <property type="entry name" value="PLipase_D/transphosphatidylase"/>
</dbReference>
<dbReference type="PANTHER" id="PTHR21248">
    <property type="entry name" value="CARDIOLIPIN SYNTHASE"/>
    <property type="match status" value="1"/>
</dbReference>
<comment type="function">
    <text evidence="12">Catalyzes the reversible phosphatidyl group transfer from one phosphatidylglycerol molecule to another to form cardiolipin (CL) (diphosphatidylglycerol) and glycerol.</text>
</comment>
<dbReference type="HAMAP" id="MF_01916">
    <property type="entry name" value="Cardiolipin_synth_Cls"/>
    <property type="match status" value="1"/>
</dbReference>
<evidence type="ECO:0000256" key="6">
    <source>
        <dbReference type="ARBA" id="ARBA00022737"/>
    </source>
</evidence>
<dbReference type="Pfam" id="PF13396">
    <property type="entry name" value="PLDc_N"/>
    <property type="match status" value="1"/>
</dbReference>
<evidence type="ECO:0000256" key="2">
    <source>
        <dbReference type="ARBA" id="ARBA00022475"/>
    </source>
</evidence>
<feature type="active site" evidence="12">
    <location>
        <position position="228"/>
    </location>
</feature>
<dbReference type="InterPro" id="IPR022924">
    <property type="entry name" value="Cardiolipin_synthase"/>
</dbReference>
<comment type="catalytic activity">
    <reaction evidence="12">
        <text>2 a 1,2-diacyl-sn-glycero-3-phospho-(1'-sn-glycerol) = a cardiolipin + glycerol</text>
        <dbReference type="Rhea" id="RHEA:31451"/>
        <dbReference type="ChEBI" id="CHEBI:17754"/>
        <dbReference type="ChEBI" id="CHEBI:62237"/>
        <dbReference type="ChEBI" id="CHEBI:64716"/>
    </reaction>
</comment>
<dbReference type="InterPro" id="IPR027379">
    <property type="entry name" value="CLS_N"/>
</dbReference>
<evidence type="ECO:0000256" key="12">
    <source>
        <dbReference type="HAMAP-Rule" id="MF_01916"/>
    </source>
</evidence>
<dbReference type="RefSeq" id="WP_119049702.1">
    <property type="nucleotide sequence ID" value="NZ_CP032157.1"/>
</dbReference>
<keyword evidence="11 12" id="KW-1208">Phospholipid metabolism</keyword>
<dbReference type="PANTHER" id="PTHR21248:SF22">
    <property type="entry name" value="PHOSPHOLIPASE D"/>
    <property type="match status" value="1"/>
</dbReference>
<keyword evidence="2 12" id="KW-1003">Cell membrane</keyword>
<feature type="active site" evidence="12">
    <location>
        <position position="406"/>
    </location>
</feature>
<dbReference type="NCBIfam" id="TIGR04265">
    <property type="entry name" value="bac_cardiolipin"/>
    <property type="match status" value="1"/>
</dbReference>
<dbReference type="GO" id="GO:0032049">
    <property type="term" value="P:cardiolipin biosynthetic process"/>
    <property type="evidence" value="ECO:0007669"/>
    <property type="project" value="UniProtKB-UniRule"/>
</dbReference>
<dbReference type="OrthoDB" id="9762009at2"/>
<dbReference type="InterPro" id="IPR025202">
    <property type="entry name" value="PLD-like_dom"/>
</dbReference>
<keyword evidence="5 12" id="KW-0812">Transmembrane</keyword>
<keyword evidence="8 12" id="KW-0443">Lipid metabolism</keyword>
<dbReference type="CDD" id="cd09110">
    <property type="entry name" value="PLDc_CLS_1"/>
    <property type="match status" value="1"/>
</dbReference>
<dbReference type="InterPro" id="IPR030874">
    <property type="entry name" value="Cardiolipin_synth_Firmi"/>
</dbReference>
<dbReference type="GO" id="GO:0005886">
    <property type="term" value="C:plasma membrane"/>
    <property type="evidence" value="ECO:0007669"/>
    <property type="project" value="UniProtKB-SubCell"/>
</dbReference>
<dbReference type="Gene3D" id="3.30.870.10">
    <property type="entry name" value="Endonuclease Chain A"/>
    <property type="match status" value="2"/>
</dbReference>
<dbReference type="GO" id="GO:0008808">
    <property type="term" value="F:cardiolipin synthase activity"/>
    <property type="evidence" value="ECO:0007669"/>
    <property type="project" value="UniProtKB-UniRule"/>
</dbReference>
<evidence type="ECO:0000256" key="9">
    <source>
        <dbReference type="ARBA" id="ARBA00023136"/>
    </source>
</evidence>
<evidence type="ECO:0000256" key="13">
    <source>
        <dbReference type="NCBIfam" id="TIGR04265"/>
    </source>
</evidence>
<keyword evidence="7 12" id="KW-1133">Transmembrane helix</keyword>
<keyword evidence="9 12" id="KW-0472">Membrane</keyword>
<evidence type="ECO:0000256" key="5">
    <source>
        <dbReference type="ARBA" id="ARBA00022692"/>
    </source>
</evidence>
<feature type="active site" evidence="12">
    <location>
        <position position="221"/>
    </location>
</feature>
<keyword evidence="16" id="KW-1185">Reference proteome</keyword>
<evidence type="ECO:0000256" key="10">
    <source>
        <dbReference type="ARBA" id="ARBA00023209"/>
    </source>
</evidence>
<dbReference type="CDD" id="cd09112">
    <property type="entry name" value="PLDc_CLS_2"/>
    <property type="match status" value="1"/>
</dbReference>
<dbReference type="Pfam" id="PF13091">
    <property type="entry name" value="PLDc_2"/>
    <property type="match status" value="2"/>
</dbReference>
<comment type="similarity">
    <text evidence="12">Belongs to the phospholipase D family. Cardiolipin synthase subfamily.</text>
</comment>
<gene>
    <name evidence="15" type="primary">cls</name>
    <name evidence="15" type="ORF">D3H65_07640</name>
</gene>
<comment type="subcellular location">
    <subcellularLocation>
        <location evidence="1 12">Cell membrane</location>
        <topology evidence="1 12">Multi-pass membrane protein</topology>
    </subcellularLocation>
</comment>
<feature type="transmembrane region" description="Helical" evidence="12">
    <location>
        <begin position="5"/>
        <end position="24"/>
    </location>
</feature>
<evidence type="ECO:0000259" key="14">
    <source>
        <dbReference type="PROSITE" id="PS50035"/>
    </source>
</evidence>
<sequence>MNWLLAYEIVYVIVVVLVCLRIIYDTRSTTKTVAYMLLVIFLPIAGIFIYFSFGINYRKRKIYNKKLIRDNNLEQQVYQEIFQYSMHNLEKKNPAIADNRELARLLLKDNMSPLTANNAVKVLVNGEQKFPEVLKALEQAKHHIHIEYYIYEDDEIGQAIEQILIRKAREGVEVRFIYDDFGSRSIRKKMVRRLRAGGVKVFPFHKIIFIALANRLNYRNHRKIIVVDGETGFVGGINVSNRYINNTNDAGDPNKLFWRDTHLRIDGPGVHYLQYLFLADWNFCANEHLEPDHLFFPKVHIMAPKGNKLVQMAASGPDSDRPTILFSLLQAIFLAQEEILITTPYFIPGESILEALIVSALSGLKVKLLVPGVSDSVFVNTAARSYYGELLKAGVEIYQYQKGFVHAKTVVTDSKVAIVGTANMDYRSFDLNFEVNAIVYDEAVATELRSVFYEDLKGAEKIDPIAWDARPWYFEIAEKTARLVAPML</sequence>
<dbReference type="SUPFAM" id="SSF56024">
    <property type="entry name" value="Phospholipase D/nuclease"/>
    <property type="match status" value="2"/>
</dbReference>
<feature type="active site" evidence="12">
    <location>
        <position position="223"/>
    </location>
</feature>
<evidence type="ECO:0000256" key="11">
    <source>
        <dbReference type="ARBA" id="ARBA00023264"/>
    </source>
</evidence>
<organism evidence="15 16">
    <name type="scientific">Paraflavitalea soli</name>
    <dbReference type="NCBI Taxonomy" id="2315862"/>
    <lineage>
        <taxon>Bacteria</taxon>
        <taxon>Pseudomonadati</taxon>
        <taxon>Bacteroidota</taxon>
        <taxon>Chitinophagia</taxon>
        <taxon>Chitinophagales</taxon>
        <taxon>Chitinophagaceae</taxon>
        <taxon>Paraflavitalea</taxon>
    </lineage>
</organism>
<feature type="transmembrane region" description="Helical" evidence="12">
    <location>
        <begin position="36"/>
        <end position="57"/>
    </location>
</feature>
<feature type="domain" description="PLD phosphodiesterase" evidence="14">
    <location>
        <begin position="401"/>
        <end position="428"/>
    </location>
</feature>
<evidence type="ECO:0000313" key="15">
    <source>
        <dbReference type="EMBL" id="AXY73860.1"/>
    </source>
</evidence>
<reference evidence="15 16" key="1">
    <citation type="submission" date="2018-09" db="EMBL/GenBank/DDBJ databases">
        <title>Genome sequencing of strain 6GH32-13.</title>
        <authorList>
            <person name="Weon H.-Y."/>
            <person name="Heo J."/>
            <person name="Kwon S.-W."/>
        </authorList>
    </citation>
    <scope>NUCLEOTIDE SEQUENCE [LARGE SCALE GENOMIC DNA]</scope>
    <source>
        <strain evidence="15 16">5GH32-13</strain>
    </source>
</reference>
<keyword evidence="3 12" id="KW-0444">Lipid biosynthesis</keyword>